<dbReference type="InterPro" id="IPR050661">
    <property type="entry name" value="BglG_antiterminators"/>
</dbReference>
<evidence type="ECO:0000256" key="1">
    <source>
        <dbReference type="ARBA" id="ARBA00023015"/>
    </source>
</evidence>
<keyword evidence="1" id="KW-0805">Transcription regulation</keyword>
<dbReference type="PANTHER" id="PTHR30185:SF18">
    <property type="entry name" value="TRANSCRIPTIONAL REGULATOR MTLR"/>
    <property type="match status" value="1"/>
</dbReference>
<feature type="domain" description="Mga helix-turn-helix" evidence="3">
    <location>
        <begin position="74"/>
        <end position="160"/>
    </location>
</feature>
<dbReference type="PATRIC" id="fig|1158614.3.peg.2084"/>
<evidence type="ECO:0000256" key="2">
    <source>
        <dbReference type="ARBA" id="ARBA00023163"/>
    </source>
</evidence>
<dbReference type="InterPro" id="IPR007737">
    <property type="entry name" value="Mga_HTH"/>
</dbReference>
<reference evidence="4 6" key="1">
    <citation type="submission" date="2013-02" db="EMBL/GenBank/DDBJ databases">
        <title>The Genome Sequence of Enterococcus gilvus ATCC BAA-350.</title>
        <authorList>
            <consortium name="The Broad Institute Genome Sequencing Platform"/>
            <consortium name="The Broad Institute Genome Sequencing Center for Infectious Disease"/>
            <person name="Earl A.M."/>
            <person name="Gilmore M.S."/>
            <person name="Lebreton F."/>
            <person name="Walker B."/>
            <person name="Young S.K."/>
            <person name="Zeng Q."/>
            <person name="Gargeya S."/>
            <person name="Fitzgerald M."/>
            <person name="Haas B."/>
            <person name="Abouelleil A."/>
            <person name="Alvarado L."/>
            <person name="Arachchi H.M."/>
            <person name="Berlin A.M."/>
            <person name="Chapman S.B."/>
            <person name="Dewar J."/>
            <person name="Goldberg J."/>
            <person name="Griggs A."/>
            <person name="Gujja S."/>
            <person name="Hansen M."/>
            <person name="Howarth C."/>
            <person name="Imamovic A."/>
            <person name="Larimer J."/>
            <person name="McCowan C."/>
            <person name="Murphy C."/>
            <person name="Neiman D."/>
            <person name="Pearson M."/>
            <person name="Priest M."/>
            <person name="Roberts A."/>
            <person name="Saif S."/>
            <person name="Shea T."/>
            <person name="Sisk P."/>
            <person name="Sykes S."/>
            <person name="Wortman J."/>
            <person name="Nusbaum C."/>
            <person name="Birren B."/>
        </authorList>
    </citation>
    <scope>NUCLEOTIDE SEQUENCE [LARGE SCALE GENOMIC DNA]</scope>
    <source>
        <strain evidence="4 6">ATCC BAA-350</strain>
    </source>
</reference>
<comment type="caution">
    <text evidence="4">The sequence shown here is derived from an EMBL/GenBank/DDBJ whole genome shotgun (WGS) entry which is preliminary data.</text>
</comment>
<dbReference type="Proteomes" id="UP000014160">
    <property type="component" value="Unassembled WGS sequence"/>
</dbReference>
<proteinExistence type="predicted"/>
<gene>
    <name evidence="5" type="ORF">I592_01894</name>
    <name evidence="4" type="ORF">UKC_02073</name>
</gene>
<evidence type="ECO:0000313" key="6">
    <source>
        <dbReference type="Proteomes" id="UP000013750"/>
    </source>
</evidence>
<keyword evidence="2" id="KW-0804">Transcription</keyword>
<dbReference type="eggNOG" id="COG3711">
    <property type="taxonomic scope" value="Bacteria"/>
</dbReference>
<dbReference type="Gene3D" id="1.10.10.10">
    <property type="entry name" value="Winged helix-like DNA-binding domain superfamily/Winged helix DNA-binding domain"/>
    <property type="match status" value="1"/>
</dbReference>
<dbReference type="Pfam" id="PF05043">
    <property type="entry name" value="Mga"/>
    <property type="match status" value="1"/>
</dbReference>
<evidence type="ECO:0000313" key="5">
    <source>
        <dbReference type="EMBL" id="EOW82574.1"/>
    </source>
</evidence>
<evidence type="ECO:0000313" key="4">
    <source>
        <dbReference type="EMBL" id="EOI56176.1"/>
    </source>
</evidence>
<dbReference type="RefSeq" id="WP_010780468.1">
    <property type="nucleotide sequence ID" value="NZ_ASWH01000001.1"/>
</dbReference>
<dbReference type="PANTHER" id="PTHR30185">
    <property type="entry name" value="CRYPTIC BETA-GLUCOSIDE BGL OPERON ANTITERMINATOR"/>
    <property type="match status" value="1"/>
</dbReference>
<dbReference type="EMBL" id="AJDQ01000007">
    <property type="protein sequence ID" value="EOI56176.1"/>
    <property type="molecule type" value="Genomic_DNA"/>
</dbReference>
<dbReference type="InterPro" id="IPR036388">
    <property type="entry name" value="WH-like_DNA-bd_sf"/>
</dbReference>
<protein>
    <recommendedName>
        <fullName evidence="3">Mga helix-turn-helix domain-containing protein</fullName>
    </recommendedName>
</protein>
<accession>R2VEV7</accession>
<keyword evidence="7" id="KW-1185">Reference proteome</keyword>
<dbReference type="EMBL" id="ASWH01000001">
    <property type="protein sequence ID" value="EOW82574.1"/>
    <property type="molecule type" value="Genomic_DNA"/>
</dbReference>
<reference evidence="5 7" key="2">
    <citation type="submission" date="2013-03" db="EMBL/GenBank/DDBJ databases">
        <title>The Genome Sequence of Enterococcus gilvus ATCC BAA-350 (PacBio/Illumina hybrid assembly).</title>
        <authorList>
            <consortium name="The Broad Institute Genomics Platform"/>
            <consortium name="The Broad Institute Genome Sequencing Center for Infectious Disease"/>
            <person name="Earl A."/>
            <person name="Russ C."/>
            <person name="Gilmore M."/>
            <person name="Surin D."/>
            <person name="Walker B."/>
            <person name="Young S."/>
            <person name="Zeng Q."/>
            <person name="Gargeya S."/>
            <person name="Fitzgerald M."/>
            <person name="Haas B."/>
            <person name="Abouelleil A."/>
            <person name="Allen A.W."/>
            <person name="Alvarado L."/>
            <person name="Arachchi H.M."/>
            <person name="Berlin A.M."/>
            <person name="Chapman S.B."/>
            <person name="Gainer-Dewar J."/>
            <person name="Goldberg J."/>
            <person name="Griggs A."/>
            <person name="Gujja S."/>
            <person name="Hansen M."/>
            <person name="Howarth C."/>
            <person name="Imamovic A."/>
            <person name="Ireland A."/>
            <person name="Larimer J."/>
            <person name="McCowan C."/>
            <person name="Murphy C."/>
            <person name="Pearson M."/>
            <person name="Poon T.W."/>
            <person name="Priest M."/>
            <person name="Roberts A."/>
            <person name="Saif S."/>
            <person name="Shea T."/>
            <person name="Sisk P."/>
            <person name="Sykes S."/>
            <person name="Wortman J."/>
            <person name="Nusbaum C."/>
            <person name="Birren B."/>
        </authorList>
    </citation>
    <scope>NUCLEOTIDE SEQUENCE [LARGE SCALE GENOMIC DNA]</scope>
    <source>
        <strain evidence="5 7">ATCC BAA-350</strain>
    </source>
</reference>
<dbReference type="AlphaFoldDB" id="R2VEV7"/>
<organism evidence="4 6">
    <name type="scientific">Enterococcus gilvus ATCC BAA-350</name>
    <dbReference type="NCBI Taxonomy" id="1158614"/>
    <lineage>
        <taxon>Bacteria</taxon>
        <taxon>Bacillati</taxon>
        <taxon>Bacillota</taxon>
        <taxon>Bacilli</taxon>
        <taxon>Lactobacillales</taxon>
        <taxon>Enterococcaceae</taxon>
        <taxon>Enterococcus</taxon>
    </lineage>
</organism>
<sequence length="492" mass="58044">MRHALSSTKNRQIELIELLRIANNYVSVKKLAARVDAVPKTIINDCQEIEDQWSDIVQIEKNSSGEFHLTEKDNHTVHEIFSDILKESPSFQLLEVLFFQPGKLRTDLEKELFLSSSSLYRRIVKLNEGLQMRGLEIDRNHLELVGEDEGQVRFFMAGYFMEVYDCYEWPFEMDQQRILKAVDQLDDQFGLSLNFYQKTECAFLLAVSLIRQEQGFFNHLRQNELSIAHFEAFEQPLNELVAQFREPLTEKERDDLCQTIFWYDFAWDNAEETLRIERLCNHILDLIIDALNVGISDTSRENCLQLLKSVYASYKAYSYEKYIAYNRDLYNSLNVQRDFSVFSRVLEKTLRDQEAKTQFPWYSMFYHLILFRLFIYWEDLPEQLDAIRKPVTTEICSDLGAKHAQLLAYYLKKHYQEKVALDIRPEKIYSNESPESLRSDLYVTNFSTPAIPKERLFVVEDVPSVKNLTALGKKIEEYRMNTLIKQLAYLNE</sequence>
<dbReference type="Proteomes" id="UP000013750">
    <property type="component" value="Unassembled WGS sequence"/>
</dbReference>
<name>R2VEV7_9ENTE</name>
<dbReference type="OrthoDB" id="1646817at2"/>
<evidence type="ECO:0000313" key="7">
    <source>
        <dbReference type="Proteomes" id="UP000014160"/>
    </source>
</evidence>
<dbReference type="HOGENOM" id="CLU_038821_1_1_9"/>
<evidence type="ECO:0000259" key="3">
    <source>
        <dbReference type="Pfam" id="PF05043"/>
    </source>
</evidence>